<dbReference type="SUPFAM" id="SSF81383">
    <property type="entry name" value="F-box domain"/>
    <property type="match status" value="1"/>
</dbReference>
<keyword evidence="2" id="KW-1185">Reference proteome</keyword>
<evidence type="ECO:0008006" key="3">
    <source>
        <dbReference type="Google" id="ProtNLM"/>
    </source>
</evidence>
<gene>
    <name evidence="1" type="ORF">FRACYDRAFT_239655</name>
</gene>
<evidence type="ECO:0000313" key="1">
    <source>
        <dbReference type="EMBL" id="OEU17052.1"/>
    </source>
</evidence>
<proteinExistence type="predicted"/>
<dbReference type="EMBL" id="KV784358">
    <property type="protein sequence ID" value="OEU17052.1"/>
    <property type="molecule type" value="Genomic_DNA"/>
</dbReference>
<dbReference type="AlphaFoldDB" id="A0A1E7FFV7"/>
<dbReference type="OrthoDB" id="3219396at2759"/>
<dbReference type="KEGG" id="fcy:FRACYDRAFT_239655"/>
<dbReference type="InterPro" id="IPR036047">
    <property type="entry name" value="F-box-like_dom_sf"/>
</dbReference>
<name>A0A1E7FFV7_9STRA</name>
<reference evidence="1 2" key="1">
    <citation type="submission" date="2016-09" db="EMBL/GenBank/DDBJ databases">
        <title>Extensive genetic diversity and differential bi-allelic expression allows diatom success in the polar Southern Ocean.</title>
        <authorList>
            <consortium name="DOE Joint Genome Institute"/>
            <person name="Mock T."/>
            <person name="Otillar R.P."/>
            <person name="Strauss J."/>
            <person name="Dupont C."/>
            <person name="Frickenhaus S."/>
            <person name="Maumus F."/>
            <person name="Mcmullan M."/>
            <person name="Sanges R."/>
            <person name="Schmutz J."/>
            <person name="Toseland A."/>
            <person name="Valas R."/>
            <person name="Veluchamy A."/>
            <person name="Ward B.J."/>
            <person name="Allen A."/>
            <person name="Barry K."/>
            <person name="Falciatore A."/>
            <person name="Ferrante M."/>
            <person name="Fortunato A.E."/>
            <person name="Gloeckner G."/>
            <person name="Gruber A."/>
            <person name="Hipkin R."/>
            <person name="Janech M."/>
            <person name="Kroth P."/>
            <person name="Leese F."/>
            <person name="Lindquist E."/>
            <person name="Lyon B.R."/>
            <person name="Martin J."/>
            <person name="Mayer C."/>
            <person name="Parker M."/>
            <person name="Quesneville H."/>
            <person name="Raymond J."/>
            <person name="Uhlig C."/>
            <person name="Valentin K.U."/>
            <person name="Worden A.Z."/>
            <person name="Armbrust E.V."/>
            <person name="Bowler C."/>
            <person name="Green B."/>
            <person name="Moulton V."/>
            <person name="Van Oosterhout C."/>
            <person name="Grigoriev I."/>
        </authorList>
    </citation>
    <scope>NUCLEOTIDE SEQUENCE [LARGE SCALE GENOMIC DNA]</scope>
    <source>
        <strain evidence="1 2">CCMP1102</strain>
    </source>
</reference>
<accession>A0A1E7FFV7</accession>
<protein>
    <recommendedName>
        <fullName evidence="3">F-box domain-containing protein</fullName>
    </recommendedName>
</protein>
<dbReference type="Gene3D" id="1.20.1280.50">
    <property type="match status" value="1"/>
</dbReference>
<dbReference type="InParanoid" id="A0A1E7FFV7"/>
<evidence type="ECO:0000313" key="2">
    <source>
        <dbReference type="Proteomes" id="UP000095751"/>
    </source>
</evidence>
<sequence length="234" mass="27324">MVVPDSSYTMVPFLKLREELTLYIASYLQPFDLLRYQCTSKELSTLDTEPIWEKLCEKRWKTWPRYRLTEERRNEIIEQNNNNNDNNNDNIDNTVGLLSNTSSWKERYFIIEQDATRMELRSEDLRHLNWYLCFVISGIRGEGLSGDHLSVEFTITGDYLLVPGYPPLPTQLIHQATPTTGNHIRQTLRGDQPFSTTQYLAISNFPPHFITRKSSDAEWLIVNENVMMVSRGVI</sequence>
<organism evidence="1 2">
    <name type="scientific">Fragilariopsis cylindrus CCMP1102</name>
    <dbReference type="NCBI Taxonomy" id="635003"/>
    <lineage>
        <taxon>Eukaryota</taxon>
        <taxon>Sar</taxon>
        <taxon>Stramenopiles</taxon>
        <taxon>Ochrophyta</taxon>
        <taxon>Bacillariophyta</taxon>
        <taxon>Bacillariophyceae</taxon>
        <taxon>Bacillariophycidae</taxon>
        <taxon>Bacillariales</taxon>
        <taxon>Bacillariaceae</taxon>
        <taxon>Fragilariopsis</taxon>
    </lineage>
</organism>
<dbReference type="Proteomes" id="UP000095751">
    <property type="component" value="Unassembled WGS sequence"/>
</dbReference>